<name>A0A167JDS3_PHYB8</name>
<dbReference type="VEuPathDB" id="FungiDB:PHYBLDRAFT_71692"/>
<reference evidence="3" key="1">
    <citation type="submission" date="2015-06" db="EMBL/GenBank/DDBJ databases">
        <title>Expansion of signal transduction pathways in fungi by whole-genome duplication.</title>
        <authorList>
            <consortium name="DOE Joint Genome Institute"/>
            <person name="Corrochano L.M."/>
            <person name="Kuo A."/>
            <person name="Marcet-Houben M."/>
            <person name="Polaino S."/>
            <person name="Salamov A."/>
            <person name="Villalobos J.M."/>
            <person name="Alvarez M.I."/>
            <person name="Avalos J."/>
            <person name="Benito E.P."/>
            <person name="Benoit I."/>
            <person name="Burger G."/>
            <person name="Camino L.P."/>
            <person name="Canovas D."/>
            <person name="Cerda-Olmedo E."/>
            <person name="Cheng J.-F."/>
            <person name="Dominguez A."/>
            <person name="Elias M."/>
            <person name="Eslava A.P."/>
            <person name="Glaser F."/>
            <person name="Grimwood J."/>
            <person name="Gutierrez G."/>
            <person name="Heitman J."/>
            <person name="Henrissat B."/>
            <person name="Iturriaga E.A."/>
            <person name="Lang B.F."/>
            <person name="Lavin J.L."/>
            <person name="Lee S."/>
            <person name="Li W."/>
            <person name="Lindquist E."/>
            <person name="Lopez-Garcia S."/>
            <person name="Luque E.M."/>
            <person name="Marcos A.T."/>
            <person name="Martin J."/>
            <person name="McCluskey K."/>
            <person name="Medina H.R."/>
            <person name="Miralles-Duran A."/>
            <person name="Miyazaki A."/>
            <person name="Munoz-Torres E."/>
            <person name="Oguiza J.A."/>
            <person name="Ohm R."/>
            <person name="Olmedo M."/>
            <person name="Orejas M."/>
            <person name="Ortiz-Castellanos L."/>
            <person name="Pisabarro A.G."/>
            <person name="Rodriguez-Romero J."/>
            <person name="Ruiz-Herrera J."/>
            <person name="Ruiz-Vazquez R."/>
            <person name="Sanz C."/>
            <person name="Schackwitz W."/>
            <person name="Schmutz J."/>
            <person name="Shahriari M."/>
            <person name="Shelest E."/>
            <person name="Silva-Franco F."/>
            <person name="Soanes D."/>
            <person name="Syed K."/>
            <person name="Tagua V.G."/>
            <person name="Talbot N.J."/>
            <person name="Thon M."/>
            <person name="De vries R.P."/>
            <person name="Wiebenga A."/>
            <person name="Yadav J.S."/>
            <person name="Braun E.L."/>
            <person name="Baker S."/>
            <person name="Garre V."/>
            <person name="Horwitz B."/>
            <person name="Torres-Martinez S."/>
            <person name="Idnurm A."/>
            <person name="Herrera-Estrella A."/>
            <person name="Gabaldon T."/>
            <person name="Grigoriev I.V."/>
        </authorList>
    </citation>
    <scope>NUCLEOTIDE SEQUENCE [LARGE SCALE GENOMIC DNA]</scope>
    <source>
        <strain evidence="3">NRRL 1555(-)</strain>
    </source>
</reference>
<gene>
    <name evidence="2" type="ORF">PHYBLDRAFT_71692</name>
</gene>
<feature type="region of interest" description="Disordered" evidence="1">
    <location>
        <begin position="85"/>
        <end position="114"/>
    </location>
</feature>
<dbReference type="EMBL" id="KV441027">
    <property type="protein sequence ID" value="OAD65788.1"/>
    <property type="molecule type" value="Genomic_DNA"/>
</dbReference>
<evidence type="ECO:0000313" key="3">
    <source>
        <dbReference type="Proteomes" id="UP000077315"/>
    </source>
</evidence>
<proteinExistence type="predicted"/>
<accession>A0A167JDS3</accession>
<dbReference type="RefSeq" id="XP_018283828.1">
    <property type="nucleotide sequence ID" value="XM_018442525.1"/>
</dbReference>
<protein>
    <submittedName>
        <fullName evidence="2">Uncharacterized protein</fullName>
    </submittedName>
</protein>
<evidence type="ECO:0000313" key="2">
    <source>
        <dbReference type="EMBL" id="OAD65788.1"/>
    </source>
</evidence>
<keyword evidence="3" id="KW-1185">Reference proteome</keyword>
<feature type="compositionally biased region" description="Acidic residues" evidence="1">
    <location>
        <begin position="102"/>
        <end position="114"/>
    </location>
</feature>
<sequence length="126" mass="14670">MFPSIQMHNTDCYCTRYHNNDQEVFRVLRRTAQRHNKRTRFEAEKRSMEVDTEIIPTYQSDSVEAMDSQANSPISDAVSMFDNDVFVGNDYNGDESDRTNDNDSDDNGEEDTAEIYVEEFNNEGQF</sequence>
<dbReference type="AlphaFoldDB" id="A0A167JDS3"/>
<evidence type="ECO:0000256" key="1">
    <source>
        <dbReference type="SAM" id="MobiDB-lite"/>
    </source>
</evidence>
<organism evidence="2 3">
    <name type="scientific">Phycomyces blakesleeanus (strain ATCC 8743b / DSM 1359 / FGSC 10004 / NBRC 33097 / NRRL 1555)</name>
    <dbReference type="NCBI Taxonomy" id="763407"/>
    <lineage>
        <taxon>Eukaryota</taxon>
        <taxon>Fungi</taxon>
        <taxon>Fungi incertae sedis</taxon>
        <taxon>Mucoromycota</taxon>
        <taxon>Mucoromycotina</taxon>
        <taxon>Mucoromycetes</taxon>
        <taxon>Mucorales</taxon>
        <taxon>Phycomycetaceae</taxon>
        <taxon>Phycomyces</taxon>
    </lineage>
</organism>
<dbReference type="InParanoid" id="A0A167JDS3"/>
<dbReference type="Proteomes" id="UP000077315">
    <property type="component" value="Unassembled WGS sequence"/>
</dbReference>
<dbReference type="GeneID" id="29003431"/>